<feature type="domain" description="Beta-lactamase-related" evidence="1">
    <location>
        <begin position="89"/>
        <end position="386"/>
    </location>
</feature>
<name>A0ABV0GZ80_PAENI</name>
<evidence type="ECO:0000313" key="2">
    <source>
        <dbReference type="EMBL" id="MEO3943351.1"/>
    </source>
</evidence>
<accession>A0ABV0GZ80</accession>
<dbReference type="SUPFAM" id="SSF56601">
    <property type="entry name" value="beta-lactamase/transpeptidase-like"/>
    <property type="match status" value="1"/>
</dbReference>
<sequence>MLETTANGFLPSGPDRIDRYAGQDFKGRVTLDNWQESPFNRWGFAHISELITTATIRRGSLCQPTSRTGSSSVRHGEKWHGVEDFLTATQTDAIVVLQDGKVVMERYFGAFHSRDRHVLMSVSKSVCALVVGILVGRGLIDTEQSVHRYVHALKGSAYGDATVRQVLDMTAAVQYSEDYLDSDAEVQQQDRIAGWRPKLETDAGDTYEFLTRLKPSGEHGQSFQYCSAGTDVLAWIIENVTGKRYADVVSDELWSRLLTEDDALITTDSGGFAFANGGIACTARDLAKIGQLLLDDGNVNGRTVVPSWWISDTMRGGDPLLARGSAYQKVHPEGSYRNQWWVLGDERGTLYAAGIHGQFIWIDPVSNTVIAKFSSCAQPVGLELSRAHATGFRQIVSLLENRPD</sequence>
<dbReference type="EC" id="3.-.-.-" evidence="2"/>
<keyword evidence="2" id="KW-0378">Hydrolase</keyword>
<dbReference type="EMBL" id="JBBMFV010000004">
    <property type="protein sequence ID" value="MEO3943351.1"/>
    <property type="molecule type" value="Genomic_DNA"/>
</dbReference>
<gene>
    <name evidence="2" type="ORF">V3C41_19945</name>
</gene>
<dbReference type="Gene3D" id="3.40.710.10">
    <property type="entry name" value="DD-peptidase/beta-lactamase superfamily"/>
    <property type="match status" value="1"/>
</dbReference>
<dbReference type="PANTHER" id="PTHR43283">
    <property type="entry name" value="BETA-LACTAMASE-RELATED"/>
    <property type="match status" value="1"/>
</dbReference>
<dbReference type="Proteomes" id="UP001448614">
    <property type="component" value="Unassembled WGS sequence"/>
</dbReference>
<dbReference type="InterPro" id="IPR001466">
    <property type="entry name" value="Beta-lactam-related"/>
</dbReference>
<organism evidence="2 3">
    <name type="scientific">Paenarthrobacter nicotinovorans</name>
    <name type="common">Arthrobacter nicotinovorans</name>
    <dbReference type="NCBI Taxonomy" id="29320"/>
    <lineage>
        <taxon>Bacteria</taxon>
        <taxon>Bacillati</taxon>
        <taxon>Actinomycetota</taxon>
        <taxon>Actinomycetes</taxon>
        <taxon>Micrococcales</taxon>
        <taxon>Micrococcaceae</taxon>
        <taxon>Paenarthrobacter</taxon>
    </lineage>
</organism>
<dbReference type="RefSeq" id="WP_051421490.1">
    <property type="nucleotide sequence ID" value="NZ_JBBMFV010000004.1"/>
</dbReference>
<dbReference type="PANTHER" id="PTHR43283:SF7">
    <property type="entry name" value="BETA-LACTAMASE-RELATED DOMAIN-CONTAINING PROTEIN"/>
    <property type="match status" value="1"/>
</dbReference>
<proteinExistence type="predicted"/>
<reference evidence="2 3" key="1">
    <citation type="journal article" date="2024" name="Appl. Microbiol. Biotechnol.">
        <title>Biosynthetic gene clusters with biotechnological applications in novel Antarctic isolates from Actinomycetota.</title>
        <authorList>
            <person name="Bruna P."/>
            <person name="Nunez-Montero K."/>
            <person name="Contreras M.J."/>
            <person name="Leal K."/>
            <person name="Garcia M."/>
            <person name="Abanto M."/>
            <person name="Barrientos L."/>
        </authorList>
    </citation>
    <scope>NUCLEOTIDE SEQUENCE [LARGE SCALE GENOMIC DNA]</scope>
    <source>
        <strain evidence="2 3">Se16.17</strain>
    </source>
</reference>
<dbReference type="Pfam" id="PF00144">
    <property type="entry name" value="Beta-lactamase"/>
    <property type="match status" value="1"/>
</dbReference>
<evidence type="ECO:0000313" key="3">
    <source>
        <dbReference type="Proteomes" id="UP001448614"/>
    </source>
</evidence>
<evidence type="ECO:0000259" key="1">
    <source>
        <dbReference type="Pfam" id="PF00144"/>
    </source>
</evidence>
<protein>
    <submittedName>
        <fullName evidence="2">Serine hydrolase</fullName>
        <ecNumber evidence="2">3.-.-.-</ecNumber>
    </submittedName>
</protein>
<dbReference type="InterPro" id="IPR012338">
    <property type="entry name" value="Beta-lactam/transpept-like"/>
</dbReference>
<comment type="caution">
    <text evidence="2">The sequence shown here is derived from an EMBL/GenBank/DDBJ whole genome shotgun (WGS) entry which is preliminary data.</text>
</comment>
<keyword evidence="3" id="KW-1185">Reference proteome</keyword>
<dbReference type="GO" id="GO:0016787">
    <property type="term" value="F:hydrolase activity"/>
    <property type="evidence" value="ECO:0007669"/>
    <property type="project" value="UniProtKB-KW"/>
</dbReference>
<dbReference type="InterPro" id="IPR050789">
    <property type="entry name" value="Diverse_Enzym_Activities"/>
</dbReference>